<keyword evidence="5" id="KW-1133">Transmembrane helix</keyword>
<comment type="similarity">
    <text evidence="2">Belongs to the ycf33 family.</text>
</comment>
<dbReference type="GO" id="GO:0009536">
    <property type="term" value="C:plastid"/>
    <property type="evidence" value="ECO:0007669"/>
    <property type="project" value="UniProtKB-SubCell"/>
</dbReference>
<keyword evidence="7" id="KW-1185">Reference proteome</keyword>
<evidence type="ECO:0000256" key="4">
    <source>
        <dbReference type="ARBA" id="ARBA00022640"/>
    </source>
</evidence>
<sequence>MISTSCRPAPCVGPTAKSLSPIATKACFKPRKQTNFPNLAKITRFHFTKLTIEDTQNGKLRSHESPLFFSNGLSKGAILGAFSIGLAMFMLGFDEKALALGPEGPLLEEFWDNMRRYGLYILTVSTGVIYTVFRPIIGLLKSPLSAILIIIIFGGTLFLVMQVLNAMFGISEFAYDYGY</sequence>
<dbReference type="PANTHER" id="PTHR36049:SF3">
    <property type="match status" value="1"/>
</dbReference>
<evidence type="ECO:0000256" key="1">
    <source>
        <dbReference type="ARBA" id="ARBA00004474"/>
    </source>
</evidence>
<accession>W1PR90</accession>
<dbReference type="Gramene" id="ERN10573">
    <property type="protein sequence ID" value="ERN10573"/>
    <property type="gene ID" value="AMTR_s00028p00084470"/>
</dbReference>
<dbReference type="HOGENOM" id="CLU_087129_0_0_1"/>
<name>W1PR90_AMBTC</name>
<gene>
    <name evidence="6" type="ORF">AMTR_s00028p00084470</name>
</gene>
<evidence type="ECO:0000256" key="5">
    <source>
        <dbReference type="SAM" id="Phobius"/>
    </source>
</evidence>
<dbReference type="Proteomes" id="UP000017836">
    <property type="component" value="Unassembled WGS sequence"/>
</dbReference>
<dbReference type="KEGG" id="atr:18438747"/>
<dbReference type="InterPro" id="IPR008470">
    <property type="entry name" value="Uncharacterised_Ycf33"/>
</dbReference>
<dbReference type="AlphaFoldDB" id="W1PR90"/>
<keyword evidence="4" id="KW-0934">Plastid</keyword>
<feature type="transmembrane region" description="Helical" evidence="5">
    <location>
        <begin position="76"/>
        <end position="93"/>
    </location>
</feature>
<reference evidence="7" key="1">
    <citation type="journal article" date="2013" name="Science">
        <title>The Amborella genome and the evolution of flowering plants.</title>
        <authorList>
            <consortium name="Amborella Genome Project"/>
        </authorList>
    </citation>
    <scope>NUCLEOTIDE SEQUENCE [LARGE SCALE GENOMIC DNA]</scope>
</reference>
<dbReference type="EMBL" id="KI392812">
    <property type="protein sequence ID" value="ERN10573.1"/>
    <property type="molecule type" value="Genomic_DNA"/>
</dbReference>
<feature type="transmembrane region" description="Helical" evidence="5">
    <location>
        <begin position="117"/>
        <end position="137"/>
    </location>
</feature>
<evidence type="ECO:0000256" key="2">
    <source>
        <dbReference type="ARBA" id="ARBA00010985"/>
    </source>
</evidence>
<evidence type="ECO:0000313" key="7">
    <source>
        <dbReference type="Proteomes" id="UP000017836"/>
    </source>
</evidence>
<organism evidence="6 7">
    <name type="scientific">Amborella trichopoda</name>
    <dbReference type="NCBI Taxonomy" id="13333"/>
    <lineage>
        <taxon>Eukaryota</taxon>
        <taxon>Viridiplantae</taxon>
        <taxon>Streptophyta</taxon>
        <taxon>Embryophyta</taxon>
        <taxon>Tracheophyta</taxon>
        <taxon>Spermatophyta</taxon>
        <taxon>Magnoliopsida</taxon>
        <taxon>Amborellales</taxon>
        <taxon>Amborellaceae</taxon>
        <taxon>Amborella</taxon>
    </lineage>
</organism>
<dbReference type="eggNOG" id="ENOG502S1EU">
    <property type="taxonomic scope" value="Eukaryota"/>
</dbReference>
<dbReference type="Pfam" id="PF05421">
    <property type="entry name" value="DUF751"/>
    <property type="match status" value="1"/>
</dbReference>
<comment type="subcellular location">
    <subcellularLocation>
        <location evidence="1">Plastid</location>
    </subcellularLocation>
</comment>
<evidence type="ECO:0000313" key="6">
    <source>
        <dbReference type="EMBL" id="ERN10573.1"/>
    </source>
</evidence>
<dbReference type="OrthoDB" id="1900844at2759"/>
<feature type="transmembrane region" description="Helical" evidence="5">
    <location>
        <begin position="144"/>
        <end position="170"/>
    </location>
</feature>
<protein>
    <recommendedName>
        <fullName evidence="3">Uncharacterized protein ycf33</fullName>
    </recommendedName>
</protein>
<dbReference type="PANTHER" id="PTHR36049">
    <property type="entry name" value="TRANSMEMBRANE PROTEIN"/>
    <property type="match status" value="1"/>
</dbReference>
<keyword evidence="5" id="KW-0472">Membrane</keyword>
<proteinExistence type="inferred from homology"/>
<evidence type="ECO:0000256" key="3">
    <source>
        <dbReference type="ARBA" id="ARBA00021584"/>
    </source>
</evidence>
<keyword evidence="5" id="KW-0812">Transmembrane</keyword>